<evidence type="ECO:0000313" key="1">
    <source>
        <dbReference type="EMBL" id="AMH39526.1"/>
    </source>
</evidence>
<accession>A0A109ZYB3</accession>
<reference evidence="2 3" key="2">
    <citation type="submission" date="2016-03" db="EMBL/GenBank/DDBJ databases">
        <title>Microsymbionts genomes from the relict species Vavilovia formosa (Stev.) Fed.</title>
        <authorList>
            <person name="Kopat V."/>
            <person name="Chirak E."/>
            <person name="Kimeklis A."/>
            <person name="Andronov E."/>
        </authorList>
    </citation>
    <scope>NUCLEOTIDE SEQUENCE [LARGE SCALE GENOMIC DNA]</scope>
    <source>
        <strain evidence="2 3">Vaf07</strain>
    </source>
</reference>
<dbReference type="AlphaFoldDB" id="A0A109ZYB3"/>
<dbReference type="STRING" id="943830.A4A58_03535"/>
<keyword evidence="3" id="KW-1185">Reference proteome</keyword>
<name>A0A109ZYB3_9BRAD</name>
<evidence type="ECO:0000313" key="2">
    <source>
        <dbReference type="EMBL" id="KZD25498.1"/>
    </source>
</evidence>
<sequence length="84" mass="9192">MNLEMKAKIEQDGAAVVLTFDNGYLVTRRFIVGKGGAVLEDQGSDGWQHVCQGLHRLGNTLTCSGEDLIDVIRREFHDSPYGAA</sequence>
<proteinExistence type="predicted"/>
<dbReference type="Proteomes" id="UP000076574">
    <property type="component" value="Unassembled WGS sequence"/>
</dbReference>
<dbReference type="EMBL" id="KT955714">
    <property type="protein sequence ID" value="AMH39526.1"/>
    <property type="molecule type" value="Genomic_DNA"/>
</dbReference>
<organism evidence="1">
    <name type="scientific">Tardiphaga robiniae</name>
    <dbReference type="NCBI Taxonomy" id="943830"/>
    <lineage>
        <taxon>Bacteria</taxon>
        <taxon>Pseudomonadati</taxon>
        <taxon>Pseudomonadota</taxon>
        <taxon>Alphaproteobacteria</taxon>
        <taxon>Hyphomicrobiales</taxon>
        <taxon>Nitrobacteraceae</taxon>
        <taxon>Tardiphaga</taxon>
    </lineage>
</organism>
<protein>
    <submittedName>
        <fullName evidence="1">Uncharacterized protein</fullName>
    </submittedName>
</protein>
<gene>
    <name evidence="2" type="ORF">A4A58_03535</name>
    <name evidence="1" type="ORF">PROKKA_00715</name>
</gene>
<dbReference type="EMBL" id="LVYV01000001">
    <property type="protein sequence ID" value="KZD25498.1"/>
    <property type="molecule type" value="Genomic_DNA"/>
</dbReference>
<reference evidence="1" key="1">
    <citation type="submission" date="2015-10" db="EMBL/GenBank/DDBJ databases">
        <title>Evolution marks in rhizobial microsymbionts genomes from the relict species Vavilovia formosa (Stev.) Fed.</title>
        <authorList>
            <person name="Kopat V."/>
        </authorList>
    </citation>
    <scope>NUCLEOTIDE SEQUENCE</scope>
    <source>
        <strain evidence="1">Vaf-07</strain>
    </source>
</reference>
<evidence type="ECO:0000313" key="3">
    <source>
        <dbReference type="Proteomes" id="UP000076574"/>
    </source>
</evidence>